<feature type="transmembrane region" description="Helical" evidence="9">
    <location>
        <begin position="397"/>
        <end position="416"/>
    </location>
</feature>
<name>A0A1J1IA50_9DIPT</name>
<evidence type="ECO:0000313" key="11">
    <source>
        <dbReference type="Proteomes" id="UP000183832"/>
    </source>
</evidence>
<gene>
    <name evidence="10" type="ORF">CLUMA_CG008681</name>
</gene>
<dbReference type="AlphaFoldDB" id="A0A1J1IA50"/>
<dbReference type="PANTHER" id="PTHR31488:SF1">
    <property type="entry name" value="C-MANNOSYLTRANSFERASE DPY19L1"/>
    <property type="match status" value="1"/>
</dbReference>
<dbReference type="GO" id="GO:0005637">
    <property type="term" value="C:nuclear inner membrane"/>
    <property type="evidence" value="ECO:0007669"/>
    <property type="project" value="TreeGrafter"/>
</dbReference>
<keyword evidence="6 9" id="KW-1133">Transmembrane helix</keyword>
<evidence type="ECO:0000256" key="4">
    <source>
        <dbReference type="ARBA" id="ARBA00022679"/>
    </source>
</evidence>
<evidence type="ECO:0000256" key="5">
    <source>
        <dbReference type="ARBA" id="ARBA00022692"/>
    </source>
</evidence>
<accession>A0A1J1IA50</accession>
<reference evidence="10 11" key="1">
    <citation type="submission" date="2015-04" db="EMBL/GenBank/DDBJ databases">
        <authorList>
            <person name="Syromyatnikov M.Y."/>
            <person name="Popov V.N."/>
        </authorList>
    </citation>
    <scope>NUCLEOTIDE SEQUENCE [LARGE SCALE GENOMIC DNA]</scope>
</reference>
<evidence type="ECO:0000256" key="8">
    <source>
        <dbReference type="SAM" id="MobiDB-lite"/>
    </source>
</evidence>
<dbReference type="Proteomes" id="UP000183832">
    <property type="component" value="Unassembled WGS sequence"/>
</dbReference>
<keyword evidence="4" id="KW-0808">Transferase</keyword>
<keyword evidence="5 9" id="KW-0812">Transmembrane</keyword>
<evidence type="ECO:0000256" key="2">
    <source>
        <dbReference type="ARBA" id="ARBA00008744"/>
    </source>
</evidence>
<feature type="transmembrane region" description="Helical" evidence="9">
    <location>
        <begin position="428"/>
        <end position="448"/>
    </location>
</feature>
<dbReference type="OrthoDB" id="6019623at2759"/>
<dbReference type="GO" id="GO:0000030">
    <property type="term" value="F:mannosyltransferase activity"/>
    <property type="evidence" value="ECO:0007669"/>
    <property type="project" value="TreeGrafter"/>
</dbReference>
<dbReference type="EMBL" id="CVRI01000041">
    <property type="protein sequence ID" value="CRK95297.1"/>
    <property type="molecule type" value="Genomic_DNA"/>
</dbReference>
<organism evidence="10 11">
    <name type="scientific">Clunio marinus</name>
    <dbReference type="NCBI Taxonomy" id="568069"/>
    <lineage>
        <taxon>Eukaryota</taxon>
        <taxon>Metazoa</taxon>
        <taxon>Ecdysozoa</taxon>
        <taxon>Arthropoda</taxon>
        <taxon>Hexapoda</taxon>
        <taxon>Insecta</taxon>
        <taxon>Pterygota</taxon>
        <taxon>Neoptera</taxon>
        <taxon>Endopterygota</taxon>
        <taxon>Diptera</taxon>
        <taxon>Nematocera</taxon>
        <taxon>Chironomoidea</taxon>
        <taxon>Chironomidae</taxon>
        <taxon>Clunio</taxon>
    </lineage>
</organism>
<protein>
    <submittedName>
        <fullName evidence="10">CLUMA_CG008681, isoform A</fullName>
    </submittedName>
</protein>
<feature type="transmembrane region" description="Helical" evidence="9">
    <location>
        <begin position="317"/>
        <end position="338"/>
    </location>
</feature>
<feature type="transmembrane region" description="Helical" evidence="9">
    <location>
        <begin position="153"/>
        <end position="174"/>
    </location>
</feature>
<evidence type="ECO:0000256" key="1">
    <source>
        <dbReference type="ARBA" id="ARBA00004141"/>
    </source>
</evidence>
<dbReference type="Pfam" id="PF10034">
    <property type="entry name" value="Dpy19"/>
    <property type="match status" value="1"/>
</dbReference>
<keyword evidence="7 9" id="KW-0472">Membrane</keyword>
<feature type="transmembrane region" description="Helical" evidence="9">
    <location>
        <begin position="211"/>
        <end position="228"/>
    </location>
</feature>
<feature type="transmembrane region" description="Helical" evidence="9">
    <location>
        <begin position="181"/>
        <end position="199"/>
    </location>
</feature>
<feature type="transmembrane region" description="Helical" evidence="9">
    <location>
        <begin position="647"/>
        <end position="665"/>
    </location>
</feature>
<evidence type="ECO:0000313" key="10">
    <source>
        <dbReference type="EMBL" id="CRK95297.1"/>
    </source>
</evidence>
<sequence length="838" mass="98909">MVTISKILYVLSQWLIGLGFSLIHTFHISRLYENQSKFSHLSTRERELQLSPTEAFYYQFFKRIIEARTFEEGIDRLVFDNLTEYSEGLTINSIKKFHILPEVTMGFLYRNFIQLSSSLNIPTVNCYYVEPDEHSSIDDPKVFINCEGLGEPIFFYLAVVWSLSAITVFLLYMYGYFLHRHVIGGCAVIIYYFCVHENATNVHRAPMMRHNFAIPFIVWQTFYLNLYVDRHQNRKDRTIHQRSYEMIISLIFFTTLANVFWDMSSKIFLAQTFAVFILLQCNDNAGNSYINTGLALDYAITQVISNWLSYCLMYGNMKFLTCGNMSVNVALIIYIVRITVMKIPSDDENPHLRSPLRRFIYTFFFFVTTSWFVQDLMDRFVPQSFQTDGTLLYSLDTFLTLIYLKLPTFYTMLMLYQENSFLETISIGTIRLYCIVFIFKNLSIYVAIKFYDLLHQKTAVSQEMASEMQERVKNYVIEDFLETSGISMRDLSDPKTEKRIQKDLDLLEELNYNYEVYKRHKKNQKIDTKIEKENFLNDIRKLKTQIQKGEKSSEIVDESEVERTKSEVNESNEKSDEMNEDEVDETNQSTKENLEDSLYNVQPFYAFAFLQTFTLFFLALKFVVTPFLCLLSATVPSKSWFKRSTSVYWVFYLFVVMWSFNYPGYKNIQAQYQQKNEFRNPELESLLHWIDKTDSNAVFGAPIEIAAHILLTTKRPLVNHPLIEYPEMIDRTRSLYTIFSKRLSTEVYNQLVKLRVQYVVISYESCFMGSQDGIRLIDIYDYLEPENYDKKAFCVSLFQKHHPTFLKVFENVKYIVVQIFSQSIQLELKKKNVLELQM</sequence>
<dbReference type="STRING" id="568069.A0A1J1IA50"/>
<evidence type="ECO:0000256" key="6">
    <source>
        <dbReference type="ARBA" id="ARBA00022989"/>
    </source>
</evidence>
<feature type="transmembrane region" description="Helical" evidence="9">
    <location>
        <begin position="7"/>
        <end position="28"/>
    </location>
</feature>
<feature type="compositionally biased region" description="Basic and acidic residues" evidence="8">
    <location>
        <begin position="561"/>
        <end position="577"/>
    </location>
</feature>
<keyword evidence="3" id="KW-0328">Glycosyltransferase</keyword>
<dbReference type="InterPro" id="IPR018732">
    <property type="entry name" value="Dpy-19/Dpy-19-like"/>
</dbReference>
<feature type="transmembrane region" description="Helical" evidence="9">
    <location>
        <begin position="359"/>
        <end position="377"/>
    </location>
</feature>
<keyword evidence="11" id="KW-1185">Reference proteome</keyword>
<evidence type="ECO:0000256" key="3">
    <source>
        <dbReference type="ARBA" id="ARBA00022676"/>
    </source>
</evidence>
<feature type="transmembrane region" description="Helical" evidence="9">
    <location>
        <begin position="604"/>
        <end position="635"/>
    </location>
</feature>
<feature type="region of interest" description="Disordered" evidence="8">
    <location>
        <begin position="550"/>
        <end position="589"/>
    </location>
</feature>
<comment type="similarity">
    <text evidence="2">Belongs to the dpy-19 family.</text>
</comment>
<evidence type="ECO:0000256" key="7">
    <source>
        <dbReference type="ARBA" id="ARBA00023136"/>
    </source>
</evidence>
<dbReference type="PANTHER" id="PTHR31488">
    <property type="entry name" value="DPY-19-LIKE 1, LIKE (H. SAPIENS)"/>
    <property type="match status" value="1"/>
</dbReference>
<comment type="subcellular location">
    <subcellularLocation>
        <location evidence="1">Membrane</location>
        <topology evidence="1">Multi-pass membrane protein</topology>
    </subcellularLocation>
</comment>
<proteinExistence type="inferred from homology"/>
<evidence type="ECO:0000256" key="9">
    <source>
        <dbReference type="SAM" id="Phobius"/>
    </source>
</evidence>
<feature type="transmembrane region" description="Helical" evidence="9">
    <location>
        <begin position="244"/>
        <end position="261"/>
    </location>
</feature>